<dbReference type="GO" id="GO:0031071">
    <property type="term" value="F:cysteine desulfurase activity"/>
    <property type="evidence" value="ECO:0007669"/>
    <property type="project" value="UniProtKB-EC"/>
</dbReference>
<dbReference type="SUPFAM" id="SSF53383">
    <property type="entry name" value="PLP-dependent transferases"/>
    <property type="match status" value="1"/>
</dbReference>
<evidence type="ECO:0000313" key="5">
    <source>
        <dbReference type="Proteomes" id="UP000774000"/>
    </source>
</evidence>
<dbReference type="Proteomes" id="UP000774000">
    <property type="component" value="Unassembled WGS sequence"/>
</dbReference>
<dbReference type="InterPro" id="IPR000192">
    <property type="entry name" value="Aminotrans_V_dom"/>
</dbReference>
<dbReference type="Pfam" id="PF00266">
    <property type="entry name" value="Aminotran_5"/>
    <property type="match status" value="1"/>
</dbReference>
<sequence length="380" mass="41624">MAEIYLDNAATTKAFPEVATAVQEALTTNYANPSSLHQKGLAAEKIVKKARKKLAQQLKVKADEIYFTSGGTEANNLAIKGTVKSLSNYGNRIITTKIEHPSVLNVYKSLEADWDVKYLDVNQNGKIDLEQLQEYLNNDTILVSIMAVNNELGTIQPLNKISKLTKEYQNLYLHVDGIQALGKIDFFPERLGIDICSVSAHKIHGPKGVGALYAAEDTRLKNIFCGSGQEEGLRPGTENVPGIAGFAKAIDLLASKEEIEQMYQLKETLVNRILTEIEGSTLNGPAIRDGAPHIANISFAGIRGEILVHSLAEDDIYVSTGAACSSRRKDSNHILEAIGIADDLIDKTIRFSLSTTNTEAEIETVITKLKEKITMLRKII</sequence>
<feature type="domain" description="Aminotransferase class V" evidence="3">
    <location>
        <begin position="4"/>
        <end position="364"/>
    </location>
</feature>
<keyword evidence="2" id="KW-0663">Pyridoxal phosphate</keyword>
<proteinExistence type="predicted"/>
<accession>A0A938XSI9</accession>
<keyword evidence="4" id="KW-0808">Transferase</keyword>
<protein>
    <submittedName>
        <fullName evidence="4">Cysteine desulfurase</fullName>
        <ecNumber evidence="4">2.8.1.7</ecNumber>
    </submittedName>
</protein>
<dbReference type="PANTHER" id="PTHR11601">
    <property type="entry name" value="CYSTEINE DESULFURYLASE FAMILY MEMBER"/>
    <property type="match status" value="1"/>
</dbReference>
<evidence type="ECO:0000259" key="3">
    <source>
        <dbReference type="Pfam" id="PF00266"/>
    </source>
</evidence>
<dbReference type="EMBL" id="JAFBDQ010000006">
    <property type="protein sequence ID" value="MBM7556705.1"/>
    <property type="molecule type" value="Genomic_DNA"/>
</dbReference>
<dbReference type="InterPro" id="IPR016454">
    <property type="entry name" value="Cysteine_dSase"/>
</dbReference>
<dbReference type="PANTHER" id="PTHR11601:SF50">
    <property type="entry name" value="CYSTEINE DESULFURASE ISCS 2-RELATED"/>
    <property type="match status" value="1"/>
</dbReference>
<dbReference type="Gene3D" id="3.40.640.10">
    <property type="entry name" value="Type I PLP-dependent aspartate aminotransferase-like (Major domain)"/>
    <property type="match status" value="1"/>
</dbReference>
<comment type="caution">
    <text evidence="4">The sequence shown here is derived from an EMBL/GenBank/DDBJ whole genome shotgun (WGS) entry which is preliminary data.</text>
</comment>
<comment type="cofactor">
    <cofactor evidence="1">
        <name>pyridoxal 5'-phosphate</name>
        <dbReference type="ChEBI" id="CHEBI:597326"/>
    </cofactor>
</comment>
<dbReference type="RefSeq" id="WP_204701473.1">
    <property type="nucleotide sequence ID" value="NZ_JAFBDQ010000006.1"/>
</dbReference>
<dbReference type="AlphaFoldDB" id="A0A938XSI9"/>
<evidence type="ECO:0000313" key="4">
    <source>
        <dbReference type="EMBL" id="MBM7556705.1"/>
    </source>
</evidence>
<dbReference type="PIRSF" id="PIRSF005572">
    <property type="entry name" value="NifS"/>
    <property type="match status" value="1"/>
</dbReference>
<reference evidence="4" key="1">
    <citation type="submission" date="2021-01" db="EMBL/GenBank/DDBJ databases">
        <title>Genomic Encyclopedia of Type Strains, Phase IV (KMG-IV): sequencing the most valuable type-strain genomes for metagenomic binning, comparative biology and taxonomic classification.</title>
        <authorList>
            <person name="Goeker M."/>
        </authorList>
    </citation>
    <scope>NUCLEOTIDE SEQUENCE</scope>
    <source>
        <strain evidence="4">DSM 23230</strain>
    </source>
</reference>
<evidence type="ECO:0000256" key="1">
    <source>
        <dbReference type="ARBA" id="ARBA00001933"/>
    </source>
</evidence>
<dbReference type="InterPro" id="IPR015421">
    <property type="entry name" value="PyrdxlP-dep_Trfase_major"/>
</dbReference>
<dbReference type="EC" id="2.8.1.7" evidence="4"/>
<keyword evidence="5" id="KW-1185">Reference proteome</keyword>
<dbReference type="Gene3D" id="1.10.260.50">
    <property type="match status" value="1"/>
</dbReference>
<dbReference type="InterPro" id="IPR015422">
    <property type="entry name" value="PyrdxlP-dep_Trfase_small"/>
</dbReference>
<name>A0A938XSI9_9FIRM</name>
<organism evidence="4 5">
    <name type="scientific">Halanaerobacter jeridensis</name>
    <dbReference type="NCBI Taxonomy" id="706427"/>
    <lineage>
        <taxon>Bacteria</taxon>
        <taxon>Bacillati</taxon>
        <taxon>Bacillota</taxon>
        <taxon>Clostridia</taxon>
        <taxon>Halanaerobiales</taxon>
        <taxon>Halobacteroidaceae</taxon>
        <taxon>Halanaerobacter</taxon>
    </lineage>
</organism>
<evidence type="ECO:0000256" key="2">
    <source>
        <dbReference type="ARBA" id="ARBA00022898"/>
    </source>
</evidence>
<dbReference type="InterPro" id="IPR015424">
    <property type="entry name" value="PyrdxlP-dep_Trfase"/>
</dbReference>
<gene>
    <name evidence="4" type="ORF">JOC47_001556</name>
</gene>
<dbReference type="Gene3D" id="3.90.1150.10">
    <property type="entry name" value="Aspartate Aminotransferase, domain 1"/>
    <property type="match status" value="1"/>
</dbReference>